<dbReference type="Gene3D" id="3.40.50.150">
    <property type="entry name" value="Vaccinia Virus protein VP39"/>
    <property type="match status" value="1"/>
</dbReference>
<evidence type="ECO:0000313" key="7">
    <source>
        <dbReference type="EMBL" id="MEA5360042.1"/>
    </source>
</evidence>
<evidence type="ECO:0000256" key="6">
    <source>
        <dbReference type="RuleBase" id="RU362030"/>
    </source>
</evidence>
<reference evidence="7 8" key="1">
    <citation type="submission" date="2023-12" db="EMBL/GenBank/DDBJ databases">
        <title>Amycolatopsis sp. V23-08.</title>
        <authorList>
            <person name="Somphong A."/>
        </authorList>
    </citation>
    <scope>NUCLEOTIDE SEQUENCE [LARGE SCALE GENOMIC DNA]</scope>
    <source>
        <strain evidence="7 8">V23-08</strain>
    </source>
</reference>
<dbReference type="PANTHER" id="PTHR43619">
    <property type="entry name" value="S-ADENOSYL-L-METHIONINE-DEPENDENT METHYLTRANSFERASE YKTD-RELATED"/>
    <property type="match status" value="1"/>
</dbReference>
<evidence type="ECO:0000256" key="3">
    <source>
        <dbReference type="ARBA" id="ARBA00022603"/>
    </source>
</evidence>
<accession>A0ABU5R1G8</accession>
<dbReference type="GO" id="GO:0008168">
    <property type="term" value="F:methyltransferase activity"/>
    <property type="evidence" value="ECO:0007669"/>
    <property type="project" value="UniProtKB-KW"/>
</dbReference>
<dbReference type="EMBL" id="JAYFSI010000002">
    <property type="protein sequence ID" value="MEA5360042.1"/>
    <property type="molecule type" value="Genomic_DNA"/>
</dbReference>
<dbReference type="EC" id="2.1.1.-" evidence="6"/>
<evidence type="ECO:0000256" key="4">
    <source>
        <dbReference type="ARBA" id="ARBA00022679"/>
    </source>
</evidence>
<dbReference type="NCBIfam" id="TIGR00027">
    <property type="entry name" value="mthyl_TIGR00027"/>
    <property type="match status" value="1"/>
</dbReference>
<evidence type="ECO:0000256" key="1">
    <source>
        <dbReference type="ARBA" id="ARBA00003907"/>
    </source>
</evidence>
<comment type="caution">
    <text evidence="7">The sequence shown here is derived from an EMBL/GenBank/DDBJ whole genome shotgun (WGS) entry which is preliminary data.</text>
</comment>
<keyword evidence="5 6" id="KW-0949">S-adenosyl-L-methionine</keyword>
<organism evidence="7 8">
    <name type="scientific">Amycolatopsis heterodermiae</name>
    <dbReference type="NCBI Taxonomy" id="3110235"/>
    <lineage>
        <taxon>Bacteria</taxon>
        <taxon>Bacillati</taxon>
        <taxon>Actinomycetota</taxon>
        <taxon>Actinomycetes</taxon>
        <taxon>Pseudonocardiales</taxon>
        <taxon>Pseudonocardiaceae</taxon>
        <taxon>Amycolatopsis</taxon>
    </lineage>
</organism>
<comment type="similarity">
    <text evidence="2 6">Belongs to the UPF0677 family.</text>
</comment>
<sequence length="262" mass="28290">MTESLPAVGRTAVGVAALRALESRRPDRLFDDPYATAFYQAGRSALPATRDGLGPVFASQVAIRTRFYDDYLLGAGCPQVVLLAAGLDARAFRLPWPPGTRLFELDLPEVLAFKDRVLAGQGAQPSCERVAVGADLRDDWAAALRAAGFDARVPAAWLAEGLLVYLSREDADRMLTAVTELSAPGSRVSFEHGTTDGLLARARATSGGEHVTRLWKGGLGRRAPEWLREHGWEPATVTRSALAERYGRQDEQTADGFVTAVL</sequence>
<dbReference type="SUPFAM" id="SSF53335">
    <property type="entry name" value="S-adenosyl-L-methionine-dependent methyltransferases"/>
    <property type="match status" value="1"/>
</dbReference>
<dbReference type="PANTHER" id="PTHR43619:SF2">
    <property type="entry name" value="S-ADENOSYL-L-METHIONINE-DEPENDENT METHYLTRANSFERASES SUPERFAMILY PROTEIN"/>
    <property type="match status" value="1"/>
</dbReference>
<keyword evidence="8" id="KW-1185">Reference proteome</keyword>
<protein>
    <recommendedName>
        <fullName evidence="6">S-adenosyl-L-methionine-dependent methyltransferase</fullName>
        <ecNumber evidence="6">2.1.1.-</ecNumber>
    </recommendedName>
</protein>
<dbReference type="Pfam" id="PF04072">
    <property type="entry name" value="LCM"/>
    <property type="match status" value="1"/>
</dbReference>
<proteinExistence type="inferred from homology"/>
<keyword evidence="4 7" id="KW-0808">Transferase</keyword>
<dbReference type="RefSeq" id="WP_323325834.1">
    <property type="nucleotide sequence ID" value="NZ_JAYFSI010000002.1"/>
</dbReference>
<dbReference type="InterPro" id="IPR029063">
    <property type="entry name" value="SAM-dependent_MTases_sf"/>
</dbReference>
<dbReference type="InterPro" id="IPR011610">
    <property type="entry name" value="SAM_mthyl_Trfase_ML2640-like"/>
</dbReference>
<dbReference type="Proteomes" id="UP001304298">
    <property type="component" value="Unassembled WGS sequence"/>
</dbReference>
<evidence type="ECO:0000313" key="8">
    <source>
        <dbReference type="Proteomes" id="UP001304298"/>
    </source>
</evidence>
<dbReference type="InterPro" id="IPR007213">
    <property type="entry name" value="Ppm1/Ppm2/Tcmp"/>
</dbReference>
<keyword evidence="3 6" id="KW-0489">Methyltransferase</keyword>
<evidence type="ECO:0000256" key="5">
    <source>
        <dbReference type="ARBA" id="ARBA00022691"/>
    </source>
</evidence>
<evidence type="ECO:0000256" key="2">
    <source>
        <dbReference type="ARBA" id="ARBA00008138"/>
    </source>
</evidence>
<dbReference type="GO" id="GO:0032259">
    <property type="term" value="P:methylation"/>
    <property type="evidence" value="ECO:0007669"/>
    <property type="project" value="UniProtKB-KW"/>
</dbReference>
<gene>
    <name evidence="7" type="ORF">VA596_10885</name>
</gene>
<name>A0ABU5R1G8_9PSEU</name>
<comment type="function">
    <text evidence="1 6">Exhibits S-adenosyl-L-methionine-dependent methyltransferase activity.</text>
</comment>